<dbReference type="SUPFAM" id="SSF51621">
    <property type="entry name" value="Phosphoenolpyruvate/pyruvate domain"/>
    <property type="match status" value="1"/>
</dbReference>
<dbReference type="PANTHER" id="PTHR46244">
    <property type="entry name" value="PHOSPHOENOLPYRUVATE-PROTEIN PHOSPHOTRANSFERASE"/>
    <property type="match status" value="1"/>
</dbReference>
<keyword evidence="5" id="KW-0479">Metal-binding</keyword>
<evidence type="ECO:0000256" key="6">
    <source>
        <dbReference type="ARBA" id="ARBA00022777"/>
    </source>
</evidence>
<reference evidence="12" key="2">
    <citation type="submission" date="2021-04" db="EMBL/GenBank/DDBJ databases">
        <authorList>
            <person name="Gilroy R."/>
        </authorList>
    </citation>
    <scope>NUCLEOTIDE SEQUENCE</scope>
    <source>
        <strain evidence="12">2239</strain>
    </source>
</reference>
<evidence type="ECO:0000256" key="3">
    <source>
        <dbReference type="ARBA" id="ARBA00016544"/>
    </source>
</evidence>
<protein>
    <recommendedName>
        <fullName evidence="3">Phosphoenolpyruvate-protein phosphotransferase</fullName>
    </recommendedName>
    <alternativeName>
        <fullName evidence="8">Phosphotransferase system, enzyme I</fullName>
    </alternativeName>
</protein>
<dbReference type="InterPro" id="IPR036637">
    <property type="entry name" value="Phosphohistidine_dom_sf"/>
</dbReference>
<evidence type="ECO:0000256" key="5">
    <source>
        <dbReference type="ARBA" id="ARBA00022723"/>
    </source>
</evidence>
<dbReference type="Gene3D" id="3.20.20.60">
    <property type="entry name" value="Phosphoenolpyruvate-binding domains"/>
    <property type="match status" value="1"/>
</dbReference>
<dbReference type="InterPro" id="IPR008279">
    <property type="entry name" value="PEP-util_enz_mobile_dom"/>
</dbReference>
<reference evidence="12" key="1">
    <citation type="journal article" date="2021" name="PeerJ">
        <title>Extensive microbial diversity within the chicken gut microbiome revealed by metagenomics and culture.</title>
        <authorList>
            <person name="Gilroy R."/>
            <person name="Ravi A."/>
            <person name="Getino M."/>
            <person name="Pursley I."/>
            <person name="Horton D.L."/>
            <person name="Alikhan N.F."/>
            <person name="Baker D."/>
            <person name="Gharbi K."/>
            <person name="Hall N."/>
            <person name="Watson M."/>
            <person name="Adriaenssens E.M."/>
            <person name="Foster-Nyarko E."/>
            <person name="Jarju S."/>
            <person name="Secka A."/>
            <person name="Antonio M."/>
            <person name="Oren A."/>
            <person name="Chaudhuri R.R."/>
            <person name="La Ragione R."/>
            <person name="Hildebrand F."/>
            <person name="Pallen M.J."/>
        </authorList>
    </citation>
    <scope>NUCLEOTIDE SEQUENCE</scope>
    <source>
        <strain evidence="12">2239</strain>
    </source>
</reference>
<dbReference type="Pfam" id="PF00391">
    <property type="entry name" value="PEP-utilizers"/>
    <property type="match status" value="1"/>
</dbReference>
<comment type="cofactor">
    <cofactor evidence="1">
        <name>Mg(2+)</name>
        <dbReference type="ChEBI" id="CHEBI:18420"/>
    </cofactor>
</comment>
<dbReference type="InterPro" id="IPR000121">
    <property type="entry name" value="PEP_util_C"/>
</dbReference>
<dbReference type="PRINTS" id="PR01736">
    <property type="entry name" value="PHPHTRNFRASE"/>
</dbReference>
<organism evidence="12 13">
    <name type="scientific">Candidatus Allofournierella pullicola</name>
    <dbReference type="NCBI Taxonomy" id="2838596"/>
    <lineage>
        <taxon>Bacteria</taxon>
        <taxon>Bacillati</taxon>
        <taxon>Bacillota</taxon>
        <taxon>Clostridia</taxon>
        <taxon>Eubacteriales</taxon>
        <taxon>Oscillospiraceae</taxon>
        <taxon>Allofournierella</taxon>
    </lineage>
</organism>
<keyword evidence="4" id="KW-0808">Transferase</keyword>
<proteinExistence type="inferred from homology"/>
<keyword evidence="6" id="KW-0418">Kinase</keyword>
<evidence type="ECO:0000256" key="4">
    <source>
        <dbReference type="ARBA" id="ARBA00022679"/>
    </source>
</evidence>
<evidence type="ECO:0000256" key="1">
    <source>
        <dbReference type="ARBA" id="ARBA00001946"/>
    </source>
</evidence>
<dbReference type="Gene3D" id="3.50.30.10">
    <property type="entry name" value="Phosphohistidine domain"/>
    <property type="match status" value="1"/>
</dbReference>
<dbReference type="EMBL" id="DXFW01000022">
    <property type="protein sequence ID" value="HIX05943.1"/>
    <property type="molecule type" value="Genomic_DNA"/>
</dbReference>
<evidence type="ECO:0000259" key="9">
    <source>
        <dbReference type="Pfam" id="PF00391"/>
    </source>
</evidence>
<dbReference type="Proteomes" id="UP000824193">
    <property type="component" value="Unassembled WGS sequence"/>
</dbReference>
<dbReference type="SUPFAM" id="SSF47831">
    <property type="entry name" value="Enzyme I of the PEP:sugar phosphotransferase system HPr-binding (sub)domain"/>
    <property type="match status" value="1"/>
</dbReference>
<dbReference type="AlphaFoldDB" id="A0A9D1V4Q9"/>
<dbReference type="InterPro" id="IPR050499">
    <property type="entry name" value="PEP-utilizing_PTS_enzyme"/>
</dbReference>
<feature type="domain" description="PEP-utilising enzyme mobile" evidence="9">
    <location>
        <begin position="147"/>
        <end position="199"/>
    </location>
</feature>
<dbReference type="Pfam" id="PF02896">
    <property type="entry name" value="PEP-utilizers_C"/>
    <property type="match status" value="1"/>
</dbReference>
<gene>
    <name evidence="12" type="ORF">H9865_07570</name>
</gene>
<evidence type="ECO:0000259" key="11">
    <source>
        <dbReference type="Pfam" id="PF05524"/>
    </source>
</evidence>
<evidence type="ECO:0000313" key="12">
    <source>
        <dbReference type="EMBL" id="HIX05943.1"/>
    </source>
</evidence>
<name>A0A9D1V4Q9_9FIRM</name>
<dbReference type="SUPFAM" id="SSF52009">
    <property type="entry name" value="Phosphohistidine domain"/>
    <property type="match status" value="1"/>
</dbReference>
<evidence type="ECO:0000256" key="7">
    <source>
        <dbReference type="ARBA" id="ARBA00022842"/>
    </source>
</evidence>
<dbReference type="Gene3D" id="1.10.274.10">
    <property type="entry name" value="PtsI, HPr-binding domain"/>
    <property type="match status" value="1"/>
</dbReference>
<evidence type="ECO:0000259" key="10">
    <source>
        <dbReference type="Pfam" id="PF02896"/>
    </source>
</evidence>
<comment type="similarity">
    <text evidence="2">Belongs to the PEP-utilizing enzyme family.</text>
</comment>
<feature type="domain" description="PEP-utilising enzyme C-terminal" evidence="10">
    <location>
        <begin position="244"/>
        <end position="531"/>
    </location>
</feature>
<dbReference type="GO" id="GO:0009401">
    <property type="term" value="P:phosphoenolpyruvate-dependent sugar phosphotransferase system"/>
    <property type="evidence" value="ECO:0007669"/>
    <property type="project" value="InterPro"/>
</dbReference>
<evidence type="ECO:0000313" key="13">
    <source>
        <dbReference type="Proteomes" id="UP000824193"/>
    </source>
</evidence>
<dbReference type="InterPro" id="IPR036618">
    <property type="entry name" value="PtsI_HPr-bd_sf"/>
</dbReference>
<dbReference type="InterPro" id="IPR008731">
    <property type="entry name" value="PTS_EIN"/>
</dbReference>
<comment type="caution">
    <text evidence="12">The sequence shown here is derived from an EMBL/GenBank/DDBJ whole genome shotgun (WGS) entry which is preliminary data.</text>
</comment>
<keyword evidence="7" id="KW-0460">Magnesium</keyword>
<evidence type="ECO:0000256" key="8">
    <source>
        <dbReference type="ARBA" id="ARBA00033235"/>
    </source>
</evidence>
<dbReference type="Pfam" id="PF05524">
    <property type="entry name" value="PEP-utilisers_N"/>
    <property type="match status" value="1"/>
</dbReference>
<sequence>MQTYQGAAASPGLVMGPVRRLQHSGPGLERVVLTPGREQALLNAAVVLAKDELRLLEEAAVGTDKDIFLFQQVMLDDPGLNREIAAYIAAGAGAAPAVERAAQLFARRIEDAEDEYIRQRAVDVLDACRRVVNILDGRPRTLLRLDTPSILVSENIYPSDIVSIGRGMLLGVACAEGSEQSHASIIARTMGIPAVVQLGPGFLGQNYAGGAVLDADNGRLILEPDEAVRKDAQRRIVGASILKKRLAALDAGPCRTKNGTHVALMASCSGPEDVELAMQAGAEGVGLLRSEFSIMAGRIPSEEEQYYFYLSCLQAANGKPVTVCTFDIGADKSVPGLTEDSPNPALGMRGLRMSLAHPQMFEEQLCALLRAGARGPLRVSIPMVSGPEDWLRAMEHVEKARRTLRRRGVVFNEEMEFGCMVETPSAALLAPDILAAGCRFLVVGTNDLVQYTYAADRLDGRFSDFFSGRSPAVHRLVGMVTQAAAEAGAPVCICGVHAGSPNQVVRYARQGVRCFSTEASSLLQVKARLLEEDLTAPAAD</sequence>
<dbReference type="GO" id="GO:0046872">
    <property type="term" value="F:metal ion binding"/>
    <property type="evidence" value="ECO:0007669"/>
    <property type="project" value="UniProtKB-KW"/>
</dbReference>
<feature type="domain" description="Phosphotransferase system enzyme I N-terminal" evidence="11">
    <location>
        <begin position="5"/>
        <end position="120"/>
    </location>
</feature>
<evidence type="ECO:0000256" key="2">
    <source>
        <dbReference type="ARBA" id="ARBA00007837"/>
    </source>
</evidence>
<dbReference type="PANTHER" id="PTHR46244:SF3">
    <property type="entry name" value="PHOSPHOENOLPYRUVATE-PROTEIN PHOSPHOTRANSFERASE"/>
    <property type="match status" value="1"/>
</dbReference>
<dbReference type="InterPro" id="IPR015813">
    <property type="entry name" value="Pyrv/PenolPyrv_kinase-like_dom"/>
</dbReference>
<dbReference type="GO" id="GO:0016301">
    <property type="term" value="F:kinase activity"/>
    <property type="evidence" value="ECO:0007669"/>
    <property type="project" value="UniProtKB-KW"/>
</dbReference>
<dbReference type="InterPro" id="IPR040442">
    <property type="entry name" value="Pyrv_kinase-like_dom_sf"/>
</dbReference>
<accession>A0A9D1V4Q9</accession>